<name>A0A7X1KQ31_9SPHN</name>
<dbReference type="PANTHER" id="PTHR23505">
    <property type="entry name" value="SPINSTER"/>
    <property type="match status" value="1"/>
</dbReference>
<dbReference type="PANTHER" id="PTHR23505:SF79">
    <property type="entry name" value="PROTEIN SPINSTER"/>
    <property type="match status" value="1"/>
</dbReference>
<feature type="transmembrane region" description="Helical" evidence="6">
    <location>
        <begin position="55"/>
        <end position="75"/>
    </location>
</feature>
<keyword evidence="5 6" id="KW-0472">Membrane</keyword>
<dbReference type="Pfam" id="PF07690">
    <property type="entry name" value="MFS_1"/>
    <property type="match status" value="1"/>
</dbReference>
<keyword evidence="4 6" id="KW-1133">Transmembrane helix</keyword>
<evidence type="ECO:0000313" key="8">
    <source>
        <dbReference type="EMBL" id="MBC2669296.1"/>
    </source>
</evidence>
<dbReference type="GO" id="GO:0022857">
    <property type="term" value="F:transmembrane transporter activity"/>
    <property type="evidence" value="ECO:0007669"/>
    <property type="project" value="InterPro"/>
</dbReference>
<feature type="transmembrane region" description="Helical" evidence="6">
    <location>
        <begin position="87"/>
        <end position="109"/>
    </location>
</feature>
<dbReference type="PROSITE" id="PS51257">
    <property type="entry name" value="PROKAR_LIPOPROTEIN"/>
    <property type="match status" value="1"/>
</dbReference>
<dbReference type="EMBL" id="JACLAX010000007">
    <property type="protein sequence ID" value="MBC2669296.1"/>
    <property type="molecule type" value="Genomic_DNA"/>
</dbReference>
<evidence type="ECO:0000256" key="2">
    <source>
        <dbReference type="ARBA" id="ARBA00022448"/>
    </source>
</evidence>
<dbReference type="Gene3D" id="1.20.1250.20">
    <property type="entry name" value="MFS general substrate transporter like domains"/>
    <property type="match status" value="2"/>
</dbReference>
<dbReference type="InterPro" id="IPR044770">
    <property type="entry name" value="MFS_spinster-like"/>
</dbReference>
<evidence type="ECO:0000256" key="1">
    <source>
        <dbReference type="ARBA" id="ARBA00004141"/>
    </source>
</evidence>
<comment type="subcellular location">
    <subcellularLocation>
        <location evidence="1">Membrane</location>
        <topology evidence="1">Multi-pass membrane protein</topology>
    </subcellularLocation>
</comment>
<keyword evidence="3 6" id="KW-0812">Transmembrane</keyword>
<reference evidence="8 9" key="1">
    <citation type="submission" date="2020-08" db="EMBL/GenBank/DDBJ databases">
        <title>The genome sequence of type strain Novosphingobium piscinae KCTC 42194.</title>
        <authorList>
            <person name="Liu Y."/>
        </authorList>
    </citation>
    <scope>NUCLEOTIDE SEQUENCE [LARGE SCALE GENOMIC DNA]</scope>
    <source>
        <strain evidence="8 9">KCTC 42194</strain>
    </source>
</reference>
<feature type="transmembrane region" description="Helical" evidence="6">
    <location>
        <begin position="373"/>
        <end position="399"/>
    </location>
</feature>
<dbReference type="InterPro" id="IPR011701">
    <property type="entry name" value="MFS"/>
</dbReference>
<feature type="domain" description="Major facilitator superfamily (MFS) profile" evidence="7">
    <location>
        <begin position="20"/>
        <end position="429"/>
    </location>
</feature>
<keyword evidence="9" id="KW-1185">Reference proteome</keyword>
<accession>A0A7X1KQ31</accession>
<feature type="transmembrane region" description="Helical" evidence="6">
    <location>
        <begin position="188"/>
        <end position="209"/>
    </location>
</feature>
<evidence type="ECO:0000259" key="7">
    <source>
        <dbReference type="PROSITE" id="PS50850"/>
    </source>
</evidence>
<dbReference type="PROSITE" id="PS50850">
    <property type="entry name" value="MFS"/>
    <property type="match status" value="1"/>
</dbReference>
<feature type="transmembrane region" description="Helical" evidence="6">
    <location>
        <begin position="405"/>
        <end position="425"/>
    </location>
</feature>
<protein>
    <submittedName>
        <fullName evidence="8">MFS transporter</fullName>
    </submittedName>
</protein>
<dbReference type="SUPFAM" id="SSF103473">
    <property type="entry name" value="MFS general substrate transporter"/>
    <property type="match status" value="1"/>
</dbReference>
<evidence type="ECO:0000256" key="5">
    <source>
        <dbReference type="ARBA" id="ARBA00023136"/>
    </source>
</evidence>
<feature type="transmembrane region" description="Helical" evidence="6">
    <location>
        <begin position="239"/>
        <end position="258"/>
    </location>
</feature>
<feature type="transmembrane region" description="Helical" evidence="6">
    <location>
        <begin position="309"/>
        <end position="330"/>
    </location>
</feature>
<dbReference type="InterPro" id="IPR020846">
    <property type="entry name" value="MFS_dom"/>
</dbReference>
<feature type="transmembrane region" description="Helical" evidence="6">
    <location>
        <begin position="278"/>
        <end position="302"/>
    </location>
</feature>
<organism evidence="8 9">
    <name type="scientific">Novosphingobium piscinae</name>
    <dbReference type="NCBI Taxonomy" id="1507448"/>
    <lineage>
        <taxon>Bacteria</taxon>
        <taxon>Pseudomonadati</taxon>
        <taxon>Pseudomonadota</taxon>
        <taxon>Alphaproteobacteria</taxon>
        <taxon>Sphingomonadales</taxon>
        <taxon>Sphingomonadaceae</taxon>
        <taxon>Novosphingobium</taxon>
    </lineage>
</organism>
<gene>
    <name evidence="8" type="ORF">H7F53_09085</name>
</gene>
<dbReference type="RefSeq" id="WP_185679156.1">
    <property type="nucleotide sequence ID" value="NZ_JACLAX010000007.1"/>
</dbReference>
<feature type="transmembrane region" description="Helical" evidence="6">
    <location>
        <begin position="336"/>
        <end position="361"/>
    </location>
</feature>
<comment type="caution">
    <text evidence="8">The sequence shown here is derived from an EMBL/GenBank/DDBJ whole genome shotgun (WGS) entry which is preliminary data.</text>
</comment>
<dbReference type="AlphaFoldDB" id="A0A7X1KQ31"/>
<proteinExistence type="predicted"/>
<evidence type="ECO:0000256" key="4">
    <source>
        <dbReference type="ARBA" id="ARBA00022989"/>
    </source>
</evidence>
<dbReference type="InterPro" id="IPR036259">
    <property type="entry name" value="MFS_trans_sf"/>
</dbReference>
<keyword evidence="2" id="KW-0813">Transport</keyword>
<evidence type="ECO:0000256" key="3">
    <source>
        <dbReference type="ARBA" id="ARBA00022692"/>
    </source>
</evidence>
<dbReference type="GO" id="GO:0016020">
    <property type="term" value="C:membrane"/>
    <property type="evidence" value="ECO:0007669"/>
    <property type="project" value="UniProtKB-SubCell"/>
</dbReference>
<sequence>MAKPHTVQSASKAPLSAWLLTLLLTGCYVLSVIDRNIISFVAVDIKRDLGISDLQLGMVQGFAFSIFYAVAGLPLGWAIDRFQRRRLLAAALFVWSGMTMLCGAAQSFLTLAIGRVGVGAGEAALTPGSYSMMSDVFAKSQFARASAIYSLGPPLAAAGAAGLSGFVLSQAGADGTVTLPFLGTLQGWRALFIIAGAPGLVLAAILLLVSEPARSRPAAAKDGGDKLLRFLAINWRTHGMFCIAVMLSVLIGTSYSAWVPATLERTFGWNKVEISKLLAVVGLVCGISGSFIGGVLSSWLIARDRAIHILYIGLGCAVVTLICGFGISGVASSTLFLITLALAGVIHPLVMMISPTFLQIITPANLRGRMTAAFLFINIGVGSGAGPTLVGFFSTYVFGAKALPSALGTVSAGASVLALAAYFYVIRKMPAYFSSNLDTKSGV</sequence>
<dbReference type="Proteomes" id="UP000551327">
    <property type="component" value="Unassembled WGS sequence"/>
</dbReference>
<evidence type="ECO:0000256" key="6">
    <source>
        <dbReference type="SAM" id="Phobius"/>
    </source>
</evidence>
<evidence type="ECO:0000313" key="9">
    <source>
        <dbReference type="Proteomes" id="UP000551327"/>
    </source>
</evidence>